<organism evidence="2 3">
    <name type="scientific">Pseudonocardia ammonioxydans</name>
    <dbReference type="NCBI Taxonomy" id="260086"/>
    <lineage>
        <taxon>Bacteria</taxon>
        <taxon>Bacillati</taxon>
        <taxon>Actinomycetota</taxon>
        <taxon>Actinomycetes</taxon>
        <taxon>Pseudonocardiales</taxon>
        <taxon>Pseudonocardiaceae</taxon>
        <taxon>Pseudonocardia</taxon>
    </lineage>
</organism>
<evidence type="ECO:0000313" key="2">
    <source>
        <dbReference type="EMBL" id="SFO02691.1"/>
    </source>
</evidence>
<name>A0A1I5DVB7_PSUAM</name>
<proteinExistence type="predicted"/>
<dbReference type="CDD" id="cd04939">
    <property type="entry name" value="PA2301"/>
    <property type="match status" value="1"/>
</dbReference>
<evidence type="ECO:0000259" key="1">
    <source>
        <dbReference type="Pfam" id="PF04073"/>
    </source>
</evidence>
<dbReference type="RefSeq" id="WP_245773738.1">
    <property type="nucleotide sequence ID" value="NZ_FOUY01000027.1"/>
</dbReference>
<accession>A0A1I5DVB7</accession>
<dbReference type="Pfam" id="PF04073">
    <property type="entry name" value="tRNA_edit"/>
    <property type="match status" value="1"/>
</dbReference>
<dbReference type="PANTHER" id="PTHR30411">
    <property type="entry name" value="CYTOPLASMIC PROTEIN"/>
    <property type="match status" value="1"/>
</dbReference>
<reference evidence="2 3" key="1">
    <citation type="submission" date="2016-10" db="EMBL/GenBank/DDBJ databases">
        <authorList>
            <person name="de Groot N.N."/>
        </authorList>
    </citation>
    <scope>NUCLEOTIDE SEQUENCE [LARGE SCALE GENOMIC DNA]</scope>
    <source>
        <strain evidence="2 3">CGMCC 4.1877</strain>
    </source>
</reference>
<dbReference type="AlphaFoldDB" id="A0A1I5DVB7"/>
<dbReference type="GO" id="GO:0002161">
    <property type="term" value="F:aminoacyl-tRNA deacylase activity"/>
    <property type="evidence" value="ECO:0007669"/>
    <property type="project" value="InterPro"/>
</dbReference>
<dbReference type="SUPFAM" id="SSF55826">
    <property type="entry name" value="YbaK/ProRS associated domain"/>
    <property type="match status" value="1"/>
</dbReference>
<sequence>MSLPGRDGWGVLGTLHAVPALDRPDLLAEPVVRALKEFDAARVGVAEIDSDLADTAEFCRAYDSPPGSSANCVVVAGKRAGEVRYAACLVLATTRADVNGVVKRRLDVRKASFAPMDEAVALTGMAYGGITPIGLPADWPLWLAPEVAEADAVVVGSGTRHAKLAVPGELLVSLPNATVVPDLAQPVRSP</sequence>
<dbReference type="STRING" id="260086.SAMN05216207_102781"/>
<dbReference type="InterPro" id="IPR007214">
    <property type="entry name" value="YbaK/aa-tRNA-synth-assoc-dom"/>
</dbReference>
<dbReference type="InterPro" id="IPR036754">
    <property type="entry name" value="YbaK/aa-tRNA-synt-asso_dom_sf"/>
</dbReference>
<feature type="domain" description="YbaK/aminoacyl-tRNA synthetase-associated" evidence="1">
    <location>
        <begin position="51"/>
        <end position="171"/>
    </location>
</feature>
<dbReference type="PANTHER" id="PTHR30411:SF1">
    <property type="entry name" value="CYTOPLASMIC PROTEIN"/>
    <property type="match status" value="1"/>
</dbReference>
<dbReference type="Gene3D" id="3.90.960.10">
    <property type="entry name" value="YbaK/aminoacyl-tRNA synthetase-associated domain"/>
    <property type="match status" value="1"/>
</dbReference>
<keyword evidence="3" id="KW-1185">Reference proteome</keyword>
<gene>
    <name evidence="2" type="ORF">SAMN05216207_102781</name>
</gene>
<evidence type="ECO:0000313" key="3">
    <source>
        <dbReference type="Proteomes" id="UP000199614"/>
    </source>
</evidence>
<dbReference type="EMBL" id="FOUY01000027">
    <property type="protein sequence ID" value="SFO02691.1"/>
    <property type="molecule type" value="Genomic_DNA"/>
</dbReference>
<protein>
    <submittedName>
        <fullName evidence="2">Cys-tRNA(Pro) deacylase, prolyl-tRNA editing enzyme YbaK/EbsC</fullName>
    </submittedName>
</protein>
<dbReference type="Proteomes" id="UP000199614">
    <property type="component" value="Unassembled WGS sequence"/>
</dbReference>